<name>A0A9N9UQL5_9HYPO</name>
<dbReference type="InterPro" id="IPR017939">
    <property type="entry name" value="G-Glutamylcylcotransferase"/>
</dbReference>
<evidence type="ECO:0000256" key="4">
    <source>
        <dbReference type="PIRSR" id="PIRSR617939-2"/>
    </source>
</evidence>
<organism evidence="7 8">
    <name type="scientific">Clonostachys byssicola</name>
    <dbReference type="NCBI Taxonomy" id="160290"/>
    <lineage>
        <taxon>Eukaryota</taxon>
        <taxon>Fungi</taxon>
        <taxon>Dikarya</taxon>
        <taxon>Ascomycota</taxon>
        <taxon>Pezizomycotina</taxon>
        <taxon>Sordariomycetes</taxon>
        <taxon>Hypocreomycetidae</taxon>
        <taxon>Hypocreales</taxon>
        <taxon>Bionectriaceae</taxon>
        <taxon>Clonostachys</taxon>
    </lineage>
</organism>
<evidence type="ECO:0000256" key="1">
    <source>
        <dbReference type="ARBA" id="ARBA00012346"/>
    </source>
</evidence>
<dbReference type="PANTHER" id="PTHR12935:SF0">
    <property type="entry name" value="GAMMA-GLUTAMYLCYCLOTRANSFERASE"/>
    <property type="match status" value="1"/>
</dbReference>
<dbReference type="Gene3D" id="3.10.490.10">
    <property type="entry name" value="Gamma-glutamyl cyclotransferase-like"/>
    <property type="match status" value="1"/>
</dbReference>
<keyword evidence="8" id="KW-1185">Reference proteome</keyword>
<dbReference type="InterPro" id="IPR009288">
    <property type="entry name" value="AIG2-like_dom"/>
</dbReference>
<proteinExistence type="predicted"/>
<comment type="caution">
    <text evidence="7">The sequence shown here is derived from an EMBL/GenBank/DDBJ whole genome shotgun (WGS) entry which is preliminary data.</text>
</comment>
<sequence>MASPSGGNGKQPAPKQPTTFYFAYGSNLHLKQMKRRCPQSRYIGRARLVNYRWQINERGYANVVKTDGFWVDGLVYEIDAADEAKLDINEGVSKNAYAKKTMRAQLFRAPGNLYRRPTSWIVDRGGPAKILRQAKEAAPKQPEQPQHWVQEVLVYISTNFTTDSPPKEEYINRINFGLADAKALGMEDDYISNCIRPFVPAPARPQRTLGAANAEKAKQPARGLKRNASPRTGEKSPARPGRAPKRPDNQTPPQQTTTSRPRSQTVPRRPGASSQQNPPQQNPPPLPPRPVPPLPPRPIPRYRDAPIIVVEEYHFSCRSI</sequence>
<dbReference type="PANTHER" id="PTHR12935">
    <property type="entry name" value="GAMMA-GLUTAMYLCYCLOTRANSFERASE"/>
    <property type="match status" value="1"/>
</dbReference>
<evidence type="ECO:0000256" key="3">
    <source>
        <dbReference type="PIRSR" id="PIRSR617939-1"/>
    </source>
</evidence>
<feature type="region of interest" description="Disordered" evidence="5">
    <location>
        <begin position="201"/>
        <end position="301"/>
    </location>
</feature>
<feature type="compositionally biased region" description="Low complexity" evidence="5">
    <location>
        <begin position="251"/>
        <end position="279"/>
    </location>
</feature>
<dbReference type="EC" id="4.3.2.9" evidence="1"/>
<protein>
    <recommendedName>
        <fullName evidence="1">gamma-glutamylcyclotransferase</fullName>
        <ecNumber evidence="1">4.3.2.9</ecNumber>
    </recommendedName>
</protein>
<dbReference type="Pfam" id="PF06094">
    <property type="entry name" value="GGACT"/>
    <property type="match status" value="1"/>
</dbReference>
<dbReference type="AlphaFoldDB" id="A0A9N9UQL5"/>
<dbReference type="OrthoDB" id="2924818at2759"/>
<feature type="binding site" evidence="4">
    <location>
        <begin position="21"/>
        <end position="26"/>
    </location>
    <ligand>
        <name>substrate</name>
    </ligand>
</feature>
<keyword evidence="2" id="KW-0456">Lyase</keyword>
<gene>
    <name evidence="7" type="ORF">CBYS24578_00004011</name>
</gene>
<evidence type="ECO:0000256" key="2">
    <source>
        <dbReference type="ARBA" id="ARBA00023239"/>
    </source>
</evidence>
<evidence type="ECO:0000256" key="5">
    <source>
        <dbReference type="SAM" id="MobiDB-lite"/>
    </source>
</evidence>
<accession>A0A9N9UQL5</accession>
<dbReference type="Proteomes" id="UP000754883">
    <property type="component" value="Unassembled WGS sequence"/>
</dbReference>
<feature type="compositionally biased region" description="Pro residues" evidence="5">
    <location>
        <begin position="280"/>
        <end position="299"/>
    </location>
</feature>
<dbReference type="InterPro" id="IPR036568">
    <property type="entry name" value="GGCT-like_sf"/>
</dbReference>
<reference evidence="7" key="1">
    <citation type="submission" date="2021-10" db="EMBL/GenBank/DDBJ databases">
        <authorList>
            <person name="Piombo E."/>
        </authorList>
    </citation>
    <scope>NUCLEOTIDE SEQUENCE</scope>
</reference>
<evidence type="ECO:0000313" key="8">
    <source>
        <dbReference type="Proteomes" id="UP000754883"/>
    </source>
</evidence>
<feature type="domain" description="Gamma-glutamylcyclotransferase AIG2-like" evidence="6">
    <location>
        <begin position="21"/>
        <end position="106"/>
    </location>
</feature>
<dbReference type="CDD" id="cd06661">
    <property type="entry name" value="GGCT_like"/>
    <property type="match status" value="1"/>
</dbReference>
<feature type="active site" description="Proton acceptor" evidence="3">
    <location>
        <position position="90"/>
    </location>
</feature>
<dbReference type="InterPro" id="IPR013024">
    <property type="entry name" value="GGCT-like"/>
</dbReference>
<dbReference type="GO" id="GO:0003839">
    <property type="term" value="F:gamma-glutamylcyclotransferase activity"/>
    <property type="evidence" value="ECO:0007669"/>
    <property type="project" value="UniProtKB-EC"/>
</dbReference>
<evidence type="ECO:0000313" key="7">
    <source>
        <dbReference type="EMBL" id="CAG9995935.1"/>
    </source>
</evidence>
<dbReference type="EMBL" id="CABFNO020001536">
    <property type="protein sequence ID" value="CAG9995935.1"/>
    <property type="molecule type" value="Genomic_DNA"/>
</dbReference>
<evidence type="ECO:0000259" key="6">
    <source>
        <dbReference type="Pfam" id="PF06094"/>
    </source>
</evidence>
<dbReference type="SUPFAM" id="SSF110857">
    <property type="entry name" value="Gamma-glutamyl cyclotransferase-like"/>
    <property type="match status" value="1"/>
</dbReference>